<dbReference type="Proteomes" id="UP000093510">
    <property type="component" value="Unassembled WGS sequence"/>
</dbReference>
<dbReference type="InterPro" id="IPR002656">
    <property type="entry name" value="Acyl_transf_3_dom"/>
</dbReference>
<dbReference type="GO" id="GO:0016020">
    <property type="term" value="C:membrane"/>
    <property type="evidence" value="ECO:0007669"/>
    <property type="project" value="TreeGrafter"/>
</dbReference>
<dbReference type="OrthoDB" id="290051at2"/>
<name>A0A1B9E4Z9_9FLAO</name>
<feature type="transmembrane region" description="Helical" evidence="1">
    <location>
        <begin position="168"/>
        <end position="187"/>
    </location>
</feature>
<feature type="transmembrane region" description="Helical" evidence="1">
    <location>
        <begin position="207"/>
        <end position="232"/>
    </location>
</feature>
<protein>
    <submittedName>
        <fullName evidence="3">Acyltransferase</fullName>
    </submittedName>
</protein>
<dbReference type="GO" id="GO:0016747">
    <property type="term" value="F:acyltransferase activity, transferring groups other than amino-acyl groups"/>
    <property type="evidence" value="ECO:0007669"/>
    <property type="project" value="InterPro"/>
</dbReference>
<feature type="transmembrane region" description="Helical" evidence="1">
    <location>
        <begin position="244"/>
        <end position="261"/>
    </location>
</feature>
<evidence type="ECO:0000256" key="1">
    <source>
        <dbReference type="SAM" id="Phobius"/>
    </source>
</evidence>
<gene>
    <name evidence="3" type="ORF">LPBF_05315</name>
</gene>
<dbReference type="EMBL" id="LVEP01000018">
    <property type="protein sequence ID" value="OCB77009.1"/>
    <property type="molecule type" value="Genomic_DNA"/>
</dbReference>
<dbReference type="PANTHER" id="PTHR23028">
    <property type="entry name" value="ACETYLTRANSFERASE"/>
    <property type="match status" value="1"/>
</dbReference>
<proteinExistence type="predicted"/>
<keyword evidence="3" id="KW-0808">Transferase</keyword>
<feature type="transmembrane region" description="Helical" evidence="1">
    <location>
        <begin position="337"/>
        <end position="357"/>
    </location>
</feature>
<dbReference type="AlphaFoldDB" id="A0A1B9E4Z9"/>
<feature type="transmembrane region" description="Helical" evidence="1">
    <location>
        <begin position="302"/>
        <end position="325"/>
    </location>
</feature>
<organism evidence="3 4">
    <name type="scientific">Flavobacterium crassostreae</name>
    <dbReference type="NCBI Taxonomy" id="1763534"/>
    <lineage>
        <taxon>Bacteria</taxon>
        <taxon>Pseudomonadati</taxon>
        <taxon>Bacteroidota</taxon>
        <taxon>Flavobacteriia</taxon>
        <taxon>Flavobacteriales</taxon>
        <taxon>Flavobacteriaceae</taxon>
        <taxon>Flavobacterium</taxon>
    </lineage>
</organism>
<comment type="caution">
    <text evidence="3">The sequence shown here is derived from an EMBL/GenBank/DDBJ whole genome shotgun (WGS) entry which is preliminary data.</text>
</comment>
<sequence length="382" mass="44947">MISENIIAEKFYGLDHLRALAILLVFFFHYFILSGGEPKWLPDYAKFGWTGVDLFFVLSGFLISSQLFLKIKQEKKISYKEFFLKRFFRIIPAYLVVVGIYFIVPLFREKESLPPVWKFLTFTQNFGTNLKDFGTFSHAWSLCVEEHFYFFLPIILIILKAKNLFKKSYWLLVILFLIGFIVRFYSWNNFYIPKINDENSWLYWYKFIYYPTYNRLDGLLVGVSIAGIYQFLPNLWDKISKFGNLNLIVSFLILTCAYFLCYEERTFYASIFGFPLVAIGYGFLVIGAISPNSFLFKWKSKTTTFIASLSFAIYLTHKGIIHITQNLFENINVESNLMMFICIVTCIIGAYFLNLAIEKPFMKLRNRIIKNKKSERTTTILS</sequence>
<dbReference type="PANTHER" id="PTHR23028:SF53">
    <property type="entry name" value="ACYL_TRANSF_3 DOMAIN-CONTAINING PROTEIN"/>
    <property type="match status" value="1"/>
</dbReference>
<feature type="transmembrane region" description="Helical" evidence="1">
    <location>
        <begin position="12"/>
        <end position="32"/>
    </location>
</feature>
<feature type="transmembrane region" description="Helical" evidence="1">
    <location>
        <begin position="47"/>
        <end position="69"/>
    </location>
</feature>
<dbReference type="Pfam" id="PF01757">
    <property type="entry name" value="Acyl_transf_3"/>
    <property type="match status" value="1"/>
</dbReference>
<reference evidence="3 4" key="1">
    <citation type="submission" date="2016-03" db="EMBL/GenBank/DDBJ databases">
        <authorList>
            <person name="Ploux O."/>
        </authorList>
    </citation>
    <scope>NUCLEOTIDE SEQUENCE [LARGE SCALE GENOMIC DNA]</scope>
    <source>
        <strain evidence="3 4">LPB0076</strain>
    </source>
</reference>
<keyword evidence="4" id="KW-1185">Reference proteome</keyword>
<feature type="transmembrane region" description="Helical" evidence="1">
    <location>
        <begin position="90"/>
        <end position="107"/>
    </location>
</feature>
<dbReference type="InterPro" id="IPR050879">
    <property type="entry name" value="Acyltransferase_3"/>
</dbReference>
<keyword evidence="3" id="KW-0012">Acyltransferase</keyword>
<dbReference type="STRING" id="1763534.GCA_001831475_02038"/>
<keyword evidence="1" id="KW-0472">Membrane</keyword>
<evidence type="ECO:0000313" key="3">
    <source>
        <dbReference type="EMBL" id="OCB77009.1"/>
    </source>
</evidence>
<feature type="transmembrane region" description="Helical" evidence="1">
    <location>
        <begin position="267"/>
        <end position="290"/>
    </location>
</feature>
<accession>A0A1B9E4Z9</accession>
<feature type="domain" description="Acyltransferase 3" evidence="2">
    <location>
        <begin position="12"/>
        <end position="353"/>
    </location>
</feature>
<keyword evidence="1" id="KW-1133">Transmembrane helix</keyword>
<dbReference type="GO" id="GO:0009103">
    <property type="term" value="P:lipopolysaccharide biosynthetic process"/>
    <property type="evidence" value="ECO:0007669"/>
    <property type="project" value="TreeGrafter"/>
</dbReference>
<evidence type="ECO:0000259" key="2">
    <source>
        <dbReference type="Pfam" id="PF01757"/>
    </source>
</evidence>
<evidence type="ECO:0000313" key="4">
    <source>
        <dbReference type="Proteomes" id="UP000093510"/>
    </source>
</evidence>
<keyword evidence="1" id="KW-0812">Transmembrane</keyword>
<feature type="transmembrane region" description="Helical" evidence="1">
    <location>
        <begin position="139"/>
        <end position="159"/>
    </location>
</feature>
<dbReference type="RefSeq" id="WP_066333454.1">
    <property type="nucleotide sequence ID" value="NZ_CP017688.1"/>
</dbReference>